<proteinExistence type="predicted"/>
<accession>A0ACD5XYB5</accession>
<dbReference type="EnsemblPlants" id="AVESA.00010b.r2.5CG0872750.1">
    <property type="protein sequence ID" value="AVESA.00010b.r2.5CG0872750.1.CDS"/>
    <property type="gene ID" value="AVESA.00010b.r2.5CG0872750"/>
</dbReference>
<evidence type="ECO:0000313" key="1">
    <source>
        <dbReference type="EnsemblPlants" id="AVESA.00010b.r2.5CG0872750.1.CDS"/>
    </source>
</evidence>
<sequence length="615" mass="70588">MRMMGELRELNLKVAGASNSVQDMAKLDLTWLCNLHRLRVIDSSTFLAALAQDSFMGMQKLELLDLSGNSDIEVLPNISAANRLRVLIVDGCAGLQQVEPDTLPKSLESFSFDGFGRASRWKNSLHMPEKKARPNIHANQEPPKVYKISLEGCEELKNIFLRGLPNIKELNLSDTAIKALDLETIQVLQIECLFLFGCWNLHRLKWGHGGHPCVKLLCIDFRKKEERGPADDCCQYYLCPQIQQETSRQMVHIVIIDAKFLQAFESGDFPDISGITESNQHFHIHFASSGGRRKVIGNNKERITISSTAGYPYMDVLNKVIKMVDNGEACTQHLPLGRHIEISKGGCNWKSKDQIGILEHFMANGESFHVHDHPFVTTGNLETQLYLDQFRNIRWCCIQRCPKLHTVFLLDQYPVNIVSFEKLETICVSHLLAVQCVWSRKLRFYDYEADPFRSFQKLHHIHLHSCPRLKFILPWSFHTLASLETIHITYCGCGEVRQIFPKWEDHEGEPASTSIEFPRLKHVHLHELPMLQHICEIDMLAPALETIFVRGCWSLMRLPAIISGRGLDKPLALVDCEKEWWDNLKWDGLEASRPLFMPRCSRYYKKVLPRVSVLR</sequence>
<protein>
    <submittedName>
        <fullName evidence="1">Uncharacterized protein</fullName>
    </submittedName>
</protein>
<dbReference type="Proteomes" id="UP001732700">
    <property type="component" value="Chromosome 5C"/>
</dbReference>
<reference evidence="1" key="2">
    <citation type="submission" date="2025-09" db="UniProtKB">
        <authorList>
            <consortium name="EnsemblPlants"/>
        </authorList>
    </citation>
    <scope>IDENTIFICATION</scope>
</reference>
<name>A0ACD5XYB5_AVESA</name>
<keyword evidence="2" id="KW-1185">Reference proteome</keyword>
<organism evidence="1 2">
    <name type="scientific">Avena sativa</name>
    <name type="common">Oat</name>
    <dbReference type="NCBI Taxonomy" id="4498"/>
    <lineage>
        <taxon>Eukaryota</taxon>
        <taxon>Viridiplantae</taxon>
        <taxon>Streptophyta</taxon>
        <taxon>Embryophyta</taxon>
        <taxon>Tracheophyta</taxon>
        <taxon>Spermatophyta</taxon>
        <taxon>Magnoliopsida</taxon>
        <taxon>Liliopsida</taxon>
        <taxon>Poales</taxon>
        <taxon>Poaceae</taxon>
        <taxon>BOP clade</taxon>
        <taxon>Pooideae</taxon>
        <taxon>Poodae</taxon>
        <taxon>Poeae</taxon>
        <taxon>Poeae Chloroplast Group 1 (Aveneae type)</taxon>
        <taxon>Aveninae</taxon>
        <taxon>Avena</taxon>
    </lineage>
</organism>
<reference evidence="1" key="1">
    <citation type="submission" date="2021-05" db="EMBL/GenBank/DDBJ databases">
        <authorList>
            <person name="Scholz U."/>
            <person name="Mascher M."/>
            <person name="Fiebig A."/>
        </authorList>
    </citation>
    <scope>NUCLEOTIDE SEQUENCE [LARGE SCALE GENOMIC DNA]</scope>
</reference>
<evidence type="ECO:0000313" key="2">
    <source>
        <dbReference type="Proteomes" id="UP001732700"/>
    </source>
</evidence>